<feature type="transmembrane region" description="Helical" evidence="8">
    <location>
        <begin position="42"/>
        <end position="63"/>
    </location>
</feature>
<dbReference type="Pfam" id="PF03062">
    <property type="entry name" value="MBOAT"/>
    <property type="match status" value="1"/>
</dbReference>
<evidence type="ECO:0000256" key="4">
    <source>
        <dbReference type="ARBA" id="ARBA00022692"/>
    </source>
</evidence>
<evidence type="ECO:0000313" key="10">
    <source>
        <dbReference type="Proteomes" id="UP000237968"/>
    </source>
</evidence>
<keyword evidence="6 7" id="KW-0472">Membrane</keyword>
<comment type="subcellular location">
    <subcellularLocation>
        <location evidence="1">Cell membrane</location>
        <topology evidence="1">Multi-pass membrane protein</topology>
    </subcellularLocation>
</comment>
<dbReference type="PANTHER" id="PTHR13285:SF18">
    <property type="entry name" value="PROTEIN-CYSTEINE N-PALMITOYLTRANSFERASE RASP"/>
    <property type="match status" value="1"/>
</dbReference>
<dbReference type="EC" id="2.3.1.-" evidence="9"/>
<keyword evidence="10" id="KW-1185">Reference proteome</keyword>
<reference evidence="9 10" key="1">
    <citation type="submission" date="2018-03" db="EMBL/GenBank/DDBJ databases">
        <title>Draft Genome Sequences of the Obligatory Marine Myxobacteria Enhygromyxa salina SWB005.</title>
        <authorList>
            <person name="Poehlein A."/>
            <person name="Moghaddam J.A."/>
            <person name="Harms H."/>
            <person name="Alanjari M."/>
            <person name="Koenig G.M."/>
            <person name="Daniel R."/>
            <person name="Schaeberle T.F."/>
        </authorList>
    </citation>
    <scope>NUCLEOTIDE SEQUENCE [LARGE SCALE GENOMIC DNA]</scope>
    <source>
        <strain evidence="9 10">SWB005</strain>
    </source>
</reference>
<evidence type="ECO:0000256" key="3">
    <source>
        <dbReference type="ARBA" id="ARBA00022475"/>
    </source>
</evidence>
<evidence type="ECO:0000256" key="7">
    <source>
        <dbReference type="PIRNR" id="PIRNR016636"/>
    </source>
</evidence>
<keyword evidence="7 9" id="KW-0012">Acyltransferase</keyword>
<feature type="transmembrane region" description="Helical" evidence="8">
    <location>
        <begin position="75"/>
        <end position="93"/>
    </location>
</feature>
<evidence type="ECO:0000313" key="9">
    <source>
        <dbReference type="EMBL" id="PRP93131.1"/>
    </source>
</evidence>
<dbReference type="OrthoDB" id="139172at2"/>
<evidence type="ECO:0000256" key="2">
    <source>
        <dbReference type="ARBA" id="ARBA00010323"/>
    </source>
</evidence>
<dbReference type="EMBL" id="PVNK01000194">
    <property type="protein sequence ID" value="PRP93131.1"/>
    <property type="molecule type" value="Genomic_DNA"/>
</dbReference>
<dbReference type="GO" id="GO:0042121">
    <property type="term" value="P:alginic acid biosynthetic process"/>
    <property type="evidence" value="ECO:0007669"/>
    <property type="project" value="InterPro"/>
</dbReference>
<keyword evidence="7 9" id="KW-0808">Transferase</keyword>
<organism evidence="9 10">
    <name type="scientific">Enhygromyxa salina</name>
    <dbReference type="NCBI Taxonomy" id="215803"/>
    <lineage>
        <taxon>Bacteria</taxon>
        <taxon>Pseudomonadati</taxon>
        <taxon>Myxococcota</taxon>
        <taxon>Polyangia</taxon>
        <taxon>Nannocystales</taxon>
        <taxon>Nannocystaceae</taxon>
        <taxon>Enhygromyxa</taxon>
    </lineage>
</organism>
<dbReference type="InterPro" id="IPR024194">
    <property type="entry name" value="Ac/AlaTfrase_AlgI/DltB"/>
</dbReference>
<keyword evidence="3 7" id="KW-1003">Cell membrane</keyword>
<accession>A0A2S9XKD2</accession>
<feature type="transmembrane region" description="Helical" evidence="8">
    <location>
        <begin position="410"/>
        <end position="427"/>
    </location>
</feature>
<gene>
    <name evidence="9" type="primary">patA_6</name>
    <name evidence="9" type="ORF">ENSA5_45060</name>
</gene>
<dbReference type="Proteomes" id="UP000237968">
    <property type="component" value="Unassembled WGS sequence"/>
</dbReference>
<proteinExistence type="inferred from homology"/>
<comment type="similarity">
    <text evidence="2 7">Belongs to the membrane-bound acyltransferase family.</text>
</comment>
<feature type="transmembrane region" description="Helical" evidence="8">
    <location>
        <begin position="319"/>
        <end position="340"/>
    </location>
</feature>
<sequence length="469" mass="52441">MTFDSIEYVLFLALVVSVFAALPGRARVPFLLVASLGFYSVWSVPLTALILISGLTDFGVGLALGRTERLTRRKLLLLLSVAVNLGILGYFKYRGFFLDNLHALGLVEQGGVAELLLPPGISFYTFQTMSYSVDVYRRELEPTRSPTRFLLYVSFFPQLIAGPIERAKKLLPQFEALAGHRVASEDLAAGLRLILFGLFKKVVLADYCALLVDRVFADPGAYGGWASLCACLLFTLQIYFDFSAYSEIAKGSARLLGVELVWNFDQPYLAANISEFWRRWHISLSNWFRDYVYKPLGGSQRGKARVLLNLAATMFLSGLWHGAAWNFVIWGLFHGVLLLVHHQLRERAWVVRLRERAPRVFGVVTWAWTLHVVILGWLLFRVEQIADVRVIAGSIGHALAGGESITASELGIIVGFYAILGLSLAARHLRLLERVQDRASLSLVFYAGLAVASILLAREQAPQFIYFQF</sequence>
<dbReference type="InterPro" id="IPR028362">
    <property type="entry name" value="AlgI"/>
</dbReference>
<dbReference type="GO" id="GO:0016746">
    <property type="term" value="F:acyltransferase activity"/>
    <property type="evidence" value="ECO:0007669"/>
    <property type="project" value="UniProtKB-KW"/>
</dbReference>
<dbReference type="GO" id="GO:0005886">
    <property type="term" value="C:plasma membrane"/>
    <property type="evidence" value="ECO:0007669"/>
    <property type="project" value="UniProtKB-SubCell"/>
</dbReference>
<dbReference type="PANTHER" id="PTHR13285">
    <property type="entry name" value="ACYLTRANSFERASE"/>
    <property type="match status" value="1"/>
</dbReference>
<keyword evidence="5 8" id="KW-1133">Transmembrane helix</keyword>
<evidence type="ECO:0000256" key="8">
    <source>
        <dbReference type="SAM" id="Phobius"/>
    </source>
</evidence>
<keyword evidence="4 8" id="KW-0812">Transmembrane</keyword>
<dbReference type="PIRSF" id="PIRSF016636">
    <property type="entry name" value="AlgI_DltB"/>
    <property type="match status" value="1"/>
</dbReference>
<feature type="transmembrane region" description="Helical" evidence="8">
    <location>
        <begin position="439"/>
        <end position="457"/>
    </location>
</feature>
<dbReference type="InterPro" id="IPR051085">
    <property type="entry name" value="MB_O-acyltransferase"/>
</dbReference>
<evidence type="ECO:0000256" key="6">
    <source>
        <dbReference type="ARBA" id="ARBA00023136"/>
    </source>
</evidence>
<dbReference type="AlphaFoldDB" id="A0A2S9XKD2"/>
<dbReference type="RefSeq" id="WP_106393776.1">
    <property type="nucleotide sequence ID" value="NZ_PVNK01000194.1"/>
</dbReference>
<name>A0A2S9XKD2_9BACT</name>
<evidence type="ECO:0000256" key="1">
    <source>
        <dbReference type="ARBA" id="ARBA00004651"/>
    </source>
</evidence>
<feature type="transmembrane region" description="Helical" evidence="8">
    <location>
        <begin position="360"/>
        <end position="380"/>
    </location>
</feature>
<evidence type="ECO:0000256" key="5">
    <source>
        <dbReference type="ARBA" id="ARBA00022989"/>
    </source>
</evidence>
<comment type="caution">
    <text evidence="9">The sequence shown here is derived from an EMBL/GenBank/DDBJ whole genome shotgun (WGS) entry which is preliminary data.</text>
</comment>
<protein>
    <submittedName>
        <fullName evidence="9">Peptidoglycan O-acetyltransferase</fullName>
        <ecNumber evidence="9">2.3.1.-</ecNumber>
    </submittedName>
</protein>
<dbReference type="PIRSF" id="PIRSF500217">
    <property type="entry name" value="AlgI"/>
    <property type="match status" value="1"/>
</dbReference>
<dbReference type="InterPro" id="IPR004299">
    <property type="entry name" value="MBOAT_fam"/>
</dbReference>